<dbReference type="HOGENOM" id="CLU_000809_3_2_2"/>
<dbReference type="EMBL" id="CP003931">
    <property type="protein sequence ID" value="AGB39968.1"/>
    <property type="molecule type" value="Genomic_DNA"/>
</dbReference>
<dbReference type="OrthoDB" id="36796at2157"/>
<dbReference type="GeneID" id="14406002"/>
<evidence type="ECO:0000313" key="7">
    <source>
        <dbReference type="Proteomes" id="UP000010878"/>
    </source>
</evidence>
<dbReference type="AlphaFoldDB" id="L0K767"/>
<evidence type="ECO:0000256" key="2">
    <source>
        <dbReference type="ARBA" id="ARBA00022840"/>
    </source>
</evidence>
<feature type="compositionally biased region" description="Basic and acidic residues" evidence="3">
    <location>
        <begin position="354"/>
        <end position="389"/>
    </location>
</feature>
<dbReference type="RefSeq" id="WP_015323399.1">
    <property type="nucleotide sequence ID" value="NC_019976.1"/>
</dbReference>
<dbReference type="PROSITE" id="PS51194">
    <property type="entry name" value="HELICASE_CTER"/>
    <property type="match status" value="1"/>
</dbReference>
<keyword evidence="6" id="KW-0614">Plasmid</keyword>
<evidence type="ECO:0000313" key="6">
    <source>
        <dbReference type="EMBL" id="AGB39968.1"/>
    </source>
</evidence>
<evidence type="ECO:0000256" key="1">
    <source>
        <dbReference type="ARBA" id="ARBA00022741"/>
    </source>
</evidence>
<dbReference type="GO" id="GO:0006289">
    <property type="term" value="P:nucleotide-excision repair"/>
    <property type="evidence" value="ECO:0007669"/>
    <property type="project" value="TreeGrafter"/>
</dbReference>
<dbReference type="InterPro" id="IPR011545">
    <property type="entry name" value="DEAD/DEAH_box_helicase_dom"/>
</dbReference>
<feature type="region of interest" description="Disordered" evidence="3">
    <location>
        <begin position="1"/>
        <end position="35"/>
    </location>
</feature>
<keyword evidence="6" id="KW-0378">Hydrolase</keyword>
<dbReference type="PANTHER" id="PTHR47957:SF3">
    <property type="entry name" value="ATP-DEPENDENT HELICASE HRQ1"/>
    <property type="match status" value="1"/>
</dbReference>
<keyword evidence="6" id="KW-0347">Helicase</keyword>
<dbReference type="InterPro" id="IPR014001">
    <property type="entry name" value="Helicase_ATP-bd"/>
</dbReference>
<proteinExistence type="predicted"/>
<keyword evidence="2" id="KW-0067">ATP-binding</keyword>
<keyword evidence="1" id="KW-0547">Nucleotide-binding</keyword>
<dbReference type="Pfam" id="PF09369">
    <property type="entry name" value="MZB"/>
    <property type="match status" value="1"/>
</dbReference>
<dbReference type="PANTHER" id="PTHR47957">
    <property type="entry name" value="ATP-DEPENDENT HELICASE HRQ1"/>
    <property type="match status" value="1"/>
</dbReference>
<dbReference type="SUPFAM" id="SSF52540">
    <property type="entry name" value="P-loop containing nucleoside triphosphate hydrolases"/>
    <property type="match status" value="1"/>
</dbReference>
<keyword evidence="7" id="KW-1185">Reference proteome</keyword>
<dbReference type="InterPro" id="IPR018973">
    <property type="entry name" value="MZB"/>
</dbReference>
<dbReference type="Pfam" id="PF00271">
    <property type="entry name" value="Helicase_C"/>
    <property type="match status" value="1"/>
</dbReference>
<feature type="region of interest" description="Disordered" evidence="3">
    <location>
        <begin position="354"/>
        <end position="391"/>
    </location>
</feature>
<gene>
    <name evidence="6" type="ORF">Natoc_4276</name>
</gene>
<dbReference type="Gene3D" id="3.40.50.300">
    <property type="entry name" value="P-loop containing nucleotide triphosphate hydrolases"/>
    <property type="match status" value="2"/>
</dbReference>
<feature type="domain" description="Helicase C-terminal" evidence="5">
    <location>
        <begin position="325"/>
        <end position="482"/>
    </location>
</feature>
<evidence type="ECO:0000256" key="3">
    <source>
        <dbReference type="SAM" id="MobiDB-lite"/>
    </source>
</evidence>
<dbReference type="GO" id="GO:0005524">
    <property type="term" value="F:ATP binding"/>
    <property type="evidence" value="ECO:0007669"/>
    <property type="project" value="UniProtKB-KW"/>
</dbReference>
<geneLocation type="plasmid" evidence="6">
    <name>2</name>
</geneLocation>
<accession>L0K767</accession>
<dbReference type="InterPro" id="IPR001650">
    <property type="entry name" value="Helicase_C-like"/>
</dbReference>
<feature type="region of interest" description="Disordered" evidence="3">
    <location>
        <begin position="264"/>
        <end position="320"/>
    </location>
</feature>
<protein>
    <submittedName>
        <fullName evidence="6">Helicase family protein with metal-binding cysteine cluster</fullName>
    </submittedName>
</protein>
<name>L0K767_9EURY</name>
<reference evidence="6 7" key="1">
    <citation type="submission" date="2012-11" db="EMBL/GenBank/DDBJ databases">
        <title>FINISHED of Natronococcus occultus SP4, DSM 3396.</title>
        <authorList>
            <consortium name="DOE Joint Genome Institute"/>
            <person name="Eisen J."/>
            <person name="Huntemann M."/>
            <person name="Wei C.-L."/>
            <person name="Han J."/>
            <person name="Detter J.C."/>
            <person name="Han C."/>
            <person name="Tapia R."/>
            <person name="Chen A."/>
            <person name="Kyrpides N."/>
            <person name="Mavromatis K."/>
            <person name="Markowitz V."/>
            <person name="Szeto E."/>
            <person name="Ivanova N."/>
            <person name="Mikhailova N."/>
            <person name="Ovchinnikova G."/>
            <person name="Pagani I."/>
            <person name="Pati A."/>
            <person name="Goodwin L."/>
            <person name="Nordberg H.P."/>
            <person name="Cantor M.N."/>
            <person name="Hua S.X."/>
            <person name="Woyke T."/>
            <person name="Eisen J."/>
            <person name="Klenk H.-P."/>
            <person name="Klenk H.-P."/>
        </authorList>
    </citation>
    <scope>NUCLEOTIDE SEQUENCE [LARGE SCALE GENOMIC DNA]</scope>
    <source>
        <strain evidence="6 7">SP4</strain>
        <plasmid evidence="7">Plasmid 2</plasmid>
    </source>
</reference>
<dbReference type="GO" id="GO:0043138">
    <property type="term" value="F:3'-5' DNA helicase activity"/>
    <property type="evidence" value="ECO:0007669"/>
    <property type="project" value="TreeGrafter"/>
</dbReference>
<evidence type="ECO:0000259" key="5">
    <source>
        <dbReference type="PROSITE" id="PS51194"/>
    </source>
</evidence>
<dbReference type="SMART" id="SM00487">
    <property type="entry name" value="DEXDc"/>
    <property type="match status" value="1"/>
</dbReference>
<organism evidence="6 7">
    <name type="scientific">Natronococcus occultus SP4</name>
    <dbReference type="NCBI Taxonomy" id="694430"/>
    <lineage>
        <taxon>Archaea</taxon>
        <taxon>Methanobacteriati</taxon>
        <taxon>Methanobacteriota</taxon>
        <taxon>Stenosarchaea group</taxon>
        <taxon>Halobacteria</taxon>
        <taxon>Halobacteriales</taxon>
        <taxon>Natrialbaceae</taxon>
        <taxon>Natronococcus</taxon>
    </lineage>
</organism>
<evidence type="ECO:0000259" key="4">
    <source>
        <dbReference type="PROSITE" id="PS51192"/>
    </source>
</evidence>
<feature type="domain" description="Helicase ATP-binding" evidence="4">
    <location>
        <begin position="76"/>
        <end position="268"/>
    </location>
</feature>
<dbReference type="GO" id="GO:0036297">
    <property type="term" value="P:interstrand cross-link repair"/>
    <property type="evidence" value="ECO:0007669"/>
    <property type="project" value="TreeGrafter"/>
</dbReference>
<dbReference type="InterPro" id="IPR027417">
    <property type="entry name" value="P-loop_NTPase"/>
</dbReference>
<sequence length="907" mass="99884">MTDERTTTDGSARTGVSGRELIETFPRTGLTPGSDSVERIELPAKPAETVSAAEALRPALAEPYPHDLFSHQAEALGALADGEDVTVATSTASGKTHVYGLQIARNLLESGVLEPDGSRAADRNDASTALCLYPTKALTKDQRDALEGLYDRLGLDVRVRIYDGDTTGDRRAIRETADVILTNFAGLNVYLEHHDRWSRFYSALDLVAIDESHTYTGIEGMHAAWICRRLRRVVDYWGGNPQYVLTSATIGNPGEHSRELIDAPVTVVDDDGSPRGPREIVLWNPPPRDRTRTQESPAEDAVADADEAEDADADDVAERVPASVDAPKVFDHLTSRDVRTLLFCPSRKRTELAVQRADEHRRANPRAHDRSAAGGREPYHAGLGRDTRRVRERRFKTGSLTGLATTSALELGIDVGGLDATVLAGYPGQRQAFWQRVGRAGRGGSRSLAVLVGDHRTLDQYVLEHPEFLLETDVEDAVVDTSNDAVFATHVLAAADEIALDEADIGRFADEERLRDAVRMWREAGSLDGVLEAGVHYGGPRRPQTRVDLYGTDDSTYRLQLAPGVDNETWGLPEELDLEPIDRSRAYRDYHEGAVRLHGGQQFEVVAVDEDRPRPVIELEPVDREYYTRTRSQVTVLDAESERSREVNGFELHFGRGTVLVHYDTYDEVAIGNGETKRGGVPTESPPIRMDTQLCWLEVPADVERALVRKYRDYGVETGVGPDEDVGPHLGYVAGLHAAEHATIQVAPLELRVDKHDLGGLSTLVMDSHYARPDHDELADRVRGSLDAATAAIERRADELEGPASGWFVYDGVDGGLGFARAIYDEFEALAERARDQLRDCRCGRPNGCPACTFDENCGNDNAPLLRASAVDVLDQLLGDADREDVADHRLDDRDDDSDRRPALFYS</sequence>
<dbReference type="GO" id="GO:0003676">
    <property type="term" value="F:nucleic acid binding"/>
    <property type="evidence" value="ECO:0007669"/>
    <property type="project" value="InterPro"/>
</dbReference>
<dbReference type="SMART" id="SM00490">
    <property type="entry name" value="HELICc"/>
    <property type="match status" value="1"/>
</dbReference>
<feature type="compositionally biased region" description="Acidic residues" evidence="3">
    <location>
        <begin position="297"/>
        <end position="315"/>
    </location>
</feature>
<dbReference type="Proteomes" id="UP000010878">
    <property type="component" value="Plasmid 2"/>
</dbReference>
<dbReference type="KEGG" id="nou:Natoc_4276"/>
<dbReference type="PROSITE" id="PS51192">
    <property type="entry name" value="HELICASE_ATP_BIND_1"/>
    <property type="match status" value="1"/>
</dbReference>
<dbReference type="Pfam" id="PF00270">
    <property type="entry name" value="DEAD"/>
    <property type="match status" value="1"/>
</dbReference>